<evidence type="ECO:0000256" key="7">
    <source>
        <dbReference type="ARBA" id="ARBA00022989"/>
    </source>
</evidence>
<evidence type="ECO:0000313" key="12">
    <source>
        <dbReference type="EMBL" id="KAK5953456.1"/>
    </source>
</evidence>
<dbReference type="PANTHER" id="PTHR31064:SF30">
    <property type="entry name" value="HIGH-AFFINITY POTASSIUM TRANSPORT PROTEIN-RELATED"/>
    <property type="match status" value="1"/>
</dbReference>
<dbReference type="GO" id="GO:0140107">
    <property type="term" value="F:high-affinity potassium ion transmembrane transporter activity"/>
    <property type="evidence" value="ECO:0007669"/>
    <property type="project" value="TreeGrafter"/>
</dbReference>
<evidence type="ECO:0000256" key="3">
    <source>
        <dbReference type="ARBA" id="ARBA00022448"/>
    </source>
</evidence>
<keyword evidence="8 10" id="KW-0406">Ion transport</keyword>
<dbReference type="PANTHER" id="PTHR31064">
    <property type="entry name" value="POTASSIUM TRANSPORT PROTEIN DDB_G0292412-RELATED"/>
    <property type="match status" value="1"/>
</dbReference>
<dbReference type="EMBL" id="JAKLMC020000011">
    <property type="protein sequence ID" value="KAK5953456.1"/>
    <property type="molecule type" value="Genomic_DNA"/>
</dbReference>
<dbReference type="NCBIfam" id="TIGR00934">
    <property type="entry name" value="2a38euk"/>
    <property type="match status" value="1"/>
</dbReference>
<feature type="compositionally biased region" description="Polar residues" evidence="11">
    <location>
        <begin position="770"/>
        <end position="791"/>
    </location>
</feature>
<feature type="transmembrane region" description="Helical" evidence="10">
    <location>
        <begin position="530"/>
        <end position="552"/>
    </location>
</feature>
<feature type="region of interest" description="Disordered" evidence="11">
    <location>
        <begin position="234"/>
        <end position="274"/>
    </location>
</feature>
<sequence>MAPSGVSTAVEAMKRALPDVFVKRKLNFITIHYLYIGGMAFFWSAMVYAIGGMPYIDSLFFASGACTQSGLNTIDVNKIKTGQQVILYMLAMMCNPIAIHTSVVFVRLYWFEKRFKDVVREARQLRRTRSRSRQRRGSFLSEDTEAGRAEISVRGRAIQLLRNTGHRAEGRAVQQPTSDVQEKEKRMESSDTSQDSHNENSEKFSQRRHDSIDEVRLPQQMNAEQHIRFLENQRNPQDTTTLRIPSPREFDRGGRVQSLDEGSQELGRQTTRIHGDEASPEIMNAPRVAQHITFNEPDIPANQRSAARATTFPRIETGKASTLDPRTYDEDPMLRGRNRTRRGSGTGFLRTNTARTMEAAPYLSWQPTVARNSFFVNLTEEQREELGGIEYRALKTLALVLLGYFFLFHLLGILCLTPWIYTTHWGGVVTEAGQGRAWWGVFTAGSAFNDLGFTLTPDSMISFQSASFPMLLMTYLIIIGNTGFPCMLRFVIWALSKCVPVGSGLWEELQFLLDHPRRCFTLLFPRDATWWLFGILVVLNVLDLIFFIALDINDDTVQALSPWVRFLVGIFQAASTRTAGFAAVNLAELHPGIQVSYLIMMYISVFPIAISMRRTNVYEEKSLGIYASGGDDDDDDSNPSYVGAHLRRQLSFDLWYVFLGLFIICIVEGSRLENTNEYAFTIFSCLFEIISAYGTVGLSLGYPTANASFSSQFKVLSKLVIIAMQIRGRHRGLPYELDRAILLPSEGLHRKEAQEGEKMLQRRRSGLAQYDTQATASRQGPNGVLASTTSYDHAVDGHDDHGEELRTGPRQRRLTNKSIASSTGSQGEHPRSHPLHKGLGNAMFKVAGAENAIKEEPETMSSSSR</sequence>
<feature type="transmembrane region" description="Helical" evidence="10">
    <location>
        <begin position="678"/>
        <end position="702"/>
    </location>
</feature>
<protein>
    <recommendedName>
        <fullName evidence="10">Potassium transport protein</fullName>
    </recommendedName>
</protein>
<feature type="region of interest" description="Disordered" evidence="11">
    <location>
        <begin position="753"/>
        <end position="865"/>
    </location>
</feature>
<evidence type="ECO:0000256" key="5">
    <source>
        <dbReference type="ARBA" id="ARBA00022692"/>
    </source>
</evidence>
<keyword evidence="13" id="KW-1185">Reference proteome</keyword>
<feature type="compositionally biased region" description="Polar residues" evidence="11">
    <location>
        <begin position="816"/>
        <end position="826"/>
    </location>
</feature>
<feature type="region of interest" description="Disordered" evidence="11">
    <location>
        <begin position="321"/>
        <end position="348"/>
    </location>
</feature>
<evidence type="ECO:0000313" key="13">
    <source>
        <dbReference type="Proteomes" id="UP001316803"/>
    </source>
</evidence>
<keyword evidence="6 10" id="KW-0630">Potassium</keyword>
<evidence type="ECO:0000256" key="9">
    <source>
        <dbReference type="ARBA" id="ARBA00023136"/>
    </source>
</evidence>
<comment type="subcellular location">
    <subcellularLocation>
        <location evidence="1">Membrane</location>
        <topology evidence="1">Multi-pass membrane protein</topology>
    </subcellularLocation>
</comment>
<comment type="caution">
    <text evidence="12">The sequence shown here is derived from an EMBL/GenBank/DDBJ whole genome shotgun (WGS) entry which is preliminary data.</text>
</comment>
<evidence type="ECO:0000256" key="1">
    <source>
        <dbReference type="ARBA" id="ARBA00004141"/>
    </source>
</evidence>
<evidence type="ECO:0000256" key="11">
    <source>
        <dbReference type="SAM" id="MobiDB-lite"/>
    </source>
</evidence>
<reference evidence="12 13" key="1">
    <citation type="submission" date="2022-12" db="EMBL/GenBank/DDBJ databases">
        <title>Genomic features and morphological characterization of a novel Knufia sp. strain isolated from spacecraft assembly facility.</title>
        <authorList>
            <person name="Teixeira M."/>
            <person name="Chander A.M."/>
            <person name="Stajich J.E."/>
            <person name="Venkateswaran K."/>
        </authorList>
    </citation>
    <scope>NUCLEOTIDE SEQUENCE [LARGE SCALE GENOMIC DNA]</scope>
    <source>
        <strain evidence="12 13">FJI-L2-BK-P2</strain>
    </source>
</reference>
<dbReference type="GO" id="GO:0030007">
    <property type="term" value="P:intracellular potassium ion homeostasis"/>
    <property type="evidence" value="ECO:0007669"/>
    <property type="project" value="UniProtKB-UniRule"/>
</dbReference>
<feature type="transmembrane region" description="Helical" evidence="10">
    <location>
        <begin position="654"/>
        <end position="672"/>
    </location>
</feature>
<feature type="transmembrane region" description="Helical" evidence="10">
    <location>
        <begin position="468"/>
        <end position="495"/>
    </location>
</feature>
<evidence type="ECO:0000256" key="6">
    <source>
        <dbReference type="ARBA" id="ARBA00022958"/>
    </source>
</evidence>
<dbReference type="PIRSF" id="PIRSF002450">
    <property type="entry name" value="K+_transpter_TRK"/>
    <property type="match status" value="1"/>
</dbReference>
<name>A0AAN8F8T5_9EURO</name>
<dbReference type="Proteomes" id="UP001316803">
    <property type="component" value="Unassembled WGS sequence"/>
</dbReference>
<organism evidence="12 13">
    <name type="scientific">Knufia fluminis</name>
    <dbReference type="NCBI Taxonomy" id="191047"/>
    <lineage>
        <taxon>Eukaryota</taxon>
        <taxon>Fungi</taxon>
        <taxon>Dikarya</taxon>
        <taxon>Ascomycota</taxon>
        <taxon>Pezizomycotina</taxon>
        <taxon>Eurotiomycetes</taxon>
        <taxon>Chaetothyriomycetidae</taxon>
        <taxon>Chaetothyriales</taxon>
        <taxon>Trichomeriaceae</taxon>
        <taxon>Knufia</taxon>
    </lineage>
</organism>
<keyword evidence="5 10" id="KW-0812">Transmembrane</keyword>
<keyword evidence="3 10" id="KW-0813">Transport</keyword>
<dbReference type="AlphaFoldDB" id="A0AAN8F8T5"/>
<feature type="transmembrane region" description="Helical" evidence="10">
    <location>
        <begin position="397"/>
        <end position="421"/>
    </location>
</feature>
<feature type="transmembrane region" description="Helical" evidence="10">
    <location>
        <begin position="85"/>
        <end position="110"/>
    </location>
</feature>
<proteinExistence type="inferred from homology"/>
<dbReference type="InterPro" id="IPR003445">
    <property type="entry name" value="Cat_transpt"/>
</dbReference>
<feature type="compositionally biased region" description="Polar residues" evidence="11">
    <location>
        <begin position="234"/>
        <end position="243"/>
    </location>
</feature>
<accession>A0AAN8F8T5</accession>
<dbReference type="GO" id="GO:0005886">
    <property type="term" value="C:plasma membrane"/>
    <property type="evidence" value="ECO:0007669"/>
    <property type="project" value="InterPro"/>
</dbReference>
<keyword evidence="9 10" id="KW-0472">Membrane</keyword>
<gene>
    <name evidence="12" type="primary">TRK1</name>
    <name evidence="12" type="ORF">OHC33_005400</name>
</gene>
<feature type="region of interest" description="Disordered" evidence="11">
    <location>
        <begin position="162"/>
        <end position="215"/>
    </location>
</feature>
<comment type="similarity">
    <text evidence="2 10">Belongs to the TrkH potassium transport family.</text>
</comment>
<feature type="transmembrane region" description="Helical" evidence="10">
    <location>
        <begin position="33"/>
        <end position="51"/>
    </location>
</feature>
<evidence type="ECO:0000256" key="8">
    <source>
        <dbReference type="ARBA" id="ARBA00023065"/>
    </source>
</evidence>
<dbReference type="Pfam" id="PF02386">
    <property type="entry name" value="TrkH"/>
    <property type="match status" value="1"/>
</dbReference>
<feature type="transmembrane region" description="Helical" evidence="10">
    <location>
        <begin position="593"/>
        <end position="612"/>
    </location>
</feature>
<keyword evidence="4 10" id="KW-0633">Potassium transport</keyword>
<dbReference type="InterPro" id="IPR051143">
    <property type="entry name" value="TrkH_K-transport"/>
</dbReference>
<dbReference type="GO" id="GO:1990573">
    <property type="term" value="P:potassium ion import across plasma membrane"/>
    <property type="evidence" value="ECO:0007669"/>
    <property type="project" value="TreeGrafter"/>
</dbReference>
<feature type="compositionally biased region" description="Basic and acidic residues" evidence="11">
    <location>
        <begin position="180"/>
        <end position="215"/>
    </location>
</feature>
<evidence type="ECO:0000256" key="4">
    <source>
        <dbReference type="ARBA" id="ARBA00022538"/>
    </source>
</evidence>
<feature type="compositionally biased region" description="Basic and acidic residues" evidence="11">
    <location>
        <begin position="793"/>
        <end position="807"/>
    </location>
</feature>
<dbReference type="InterPro" id="IPR015958">
    <property type="entry name" value="Trk1_fungi"/>
</dbReference>
<keyword evidence="7 10" id="KW-1133">Transmembrane helix</keyword>
<evidence type="ECO:0000256" key="10">
    <source>
        <dbReference type="PIRNR" id="PIRNR002450"/>
    </source>
</evidence>
<dbReference type="InterPro" id="IPR004773">
    <property type="entry name" value="K/Na_transp_Trk1/HKT1"/>
</dbReference>
<evidence type="ECO:0000256" key="2">
    <source>
        <dbReference type="ARBA" id="ARBA00009137"/>
    </source>
</evidence>